<accession>A0A6P6P426</accession>
<dbReference type="InterPro" id="IPR013783">
    <property type="entry name" value="Ig-like_fold"/>
</dbReference>
<dbReference type="InterPro" id="IPR013106">
    <property type="entry name" value="Ig_V-set"/>
</dbReference>
<dbReference type="SMART" id="SM00409">
    <property type="entry name" value="IG"/>
    <property type="match status" value="2"/>
</dbReference>
<evidence type="ECO:0000256" key="1">
    <source>
        <dbReference type="SAM" id="Phobius"/>
    </source>
</evidence>
<dbReference type="RefSeq" id="XP_026115693.1">
    <property type="nucleotide sequence ID" value="XM_026259908.1"/>
</dbReference>
<protein>
    <submittedName>
        <fullName evidence="4">Uncharacterized protein LOC113094211</fullName>
    </submittedName>
</protein>
<dbReference type="KEGG" id="caua:113094211"/>
<organism evidence="3 4">
    <name type="scientific">Carassius auratus</name>
    <name type="common">Goldfish</name>
    <dbReference type="NCBI Taxonomy" id="7957"/>
    <lineage>
        <taxon>Eukaryota</taxon>
        <taxon>Metazoa</taxon>
        <taxon>Chordata</taxon>
        <taxon>Craniata</taxon>
        <taxon>Vertebrata</taxon>
        <taxon>Euteleostomi</taxon>
        <taxon>Actinopterygii</taxon>
        <taxon>Neopterygii</taxon>
        <taxon>Teleostei</taxon>
        <taxon>Ostariophysi</taxon>
        <taxon>Cypriniformes</taxon>
        <taxon>Cyprinidae</taxon>
        <taxon>Cyprininae</taxon>
        <taxon>Carassius</taxon>
    </lineage>
</organism>
<reference evidence="4" key="1">
    <citation type="submission" date="2025-08" db="UniProtKB">
        <authorList>
            <consortium name="RefSeq"/>
        </authorList>
    </citation>
    <scope>IDENTIFICATION</scope>
    <source>
        <strain evidence="4">Wakin</strain>
        <tissue evidence="4">Muscle</tissue>
    </source>
</reference>
<feature type="domain" description="Immunoglobulin" evidence="2">
    <location>
        <begin position="10"/>
        <end position="113"/>
    </location>
</feature>
<feature type="transmembrane region" description="Helical" evidence="1">
    <location>
        <begin position="224"/>
        <end position="246"/>
    </location>
</feature>
<evidence type="ECO:0000313" key="3">
    <source>
        <dbReference type="Proteomes" id="UP000515129"/>
    </source>
</evidence>
<dbReference type="AlphaFoldDB" id="A0A6P6P426"/>
<dbReference type="InterPro" id="IPR003599">
    <property type="entry name" value="Ig_sub"/>
</dbReference>
<feature type="domain" description="Immunoglobulin" evidence="2">
    <location>
        <begin position="117"/>
        <end position="213"/>
    </location>
</feature>
<gene>
    <name evidence="4" type="primary">LOC113094211</name>
</gene>
<dbReference type="PANTHER" id="PTHR21063">
    <property type="entry name" value="LFA-3"/>
    <property type="match status" value="1"/>
</dbReference>
<keyword evidence="3" id="KW-1185">Reference proteome</keyword>
<dbReference type="SUPFAM" id="SSF48726">
    <property type="entry name" value="Immunoglobulin"/>
    <property type="match status" value="2"/>
</dbReference>
<proteinExistence type="predicted"/>
<keyword evidence="1" id="KW-0812">Transmembrane</keyword>
<dbReference type="PANTHER" id="PTHR21063:SF4">
    <property type="entry name" value="CD48 ANTIGEN-RELATED"/>
    <property type="match status" value="1"/>
</dbReference>
<dbReference type="OrthoDB" id="8741746at2759"/>
<dbReference type="GeneID" id="113094211"/>
<dbReference type="Proteomes" id="UP000515129">
    <property type="component" value="Unplaced"/>
</dbReference>
<dbReference type="Pfam" id="PF07686">
    <property type="entry name" value="V-set"/>
    <property type="match status" value="2"/>
</dbReference>
<evidence type="ECO:0000259" key="2">
    <source>
        <dbReference type="SMART" id="SM00409"/>
    </source>
</evidence>
<dbReference type="InterPro" id="IPR036179">
    <property type="entry name" value="Ig-like_dom_sf"/>
</dbReference>
<keyword evidence="1" id="KW-1133">Transmembrane helix</keyword>
<dbReference type="Gene3D" id="2.60.40.10">
    <property type="entry name" value="Immunoglobulins"/>
    <property type="match status" value="2"/>
</dbReference>
<keyword evidence="1" id="KW-0472">Membrane</keyword>
<sequence>MGVSGVISDVVSVSVMEGDSVTLYTGVQTDQQEDIKWYFKDTRIAQVSGDLSYICTDVQCNEGTERFRDRLKLDNQTGSLTMTNISNTDSGLYELKIISSSSSSDKIFSVTVNGVSADEEEVNEGESVTLDPGVTKSPNDVMTWYFNDILIAEITGDQCNERFRDRLKLDHQTGSLNITNTRTTDSGLYKLQISIISSSFSISRVKRFNVTVTGAVPGSGLSPAAVAGGCAAVAVVLLLAAVVVVYRRRRRYSQAAQNDSDVNNSDQKDYPLNQIQTEAAKETVFH</sequence>
<name>A0A6P6P426_CARAU</name>
<evidence type="ECO:0000313" key="4">
    <source>
        <dbReference type="RefSeq" id="XP_026115693.1"/>
    </source>
</evidence>